<accession>A0A481XWQ3</accession>
<evidence type="ECO:0000256" key="4">
    <source>
        <dbReference type="RuleBase" id="RU003718"/>
    </source>
</evidence>
<feature type="chain" id="PRO_5019611996" description="UDP-glucuronosyltransferase" evidence="5">
    <location>
        <begin position="23"/>
        <end position="524"/>
    </location>
</feature>
<dbReference type="CDD" id="cd03784">
    <property type="entry name" value="GT1_Gtf-like"/>
    <property type="match status" value="1"/>
</dbReference>
<gene>
    <name evidence="6" type="primary">UGT42H1</name>
</gene>
<comment type="subcellular location">
    <subcellularLocation>
        <location evidence="5">Membrane</location>
        <topology evidence="5">Single-pass membrane protein</topology>
    </subcellularLocation>
</comment>
<dbReference type="GO" id="GO:0015020">
    <property type="term" value="F:glucuronosyltransferase activity"/>
    <property type="evidence" value="ECO:0007669"/>
    <property type="project" value="UniProtKB-EC"/>
</dbReference>
<dbReference type="PANTHER" id="PTHR48043:SF114">
    <property type="entry name" value="IP04436P-RELATED"/>
    <property type="match status" value="1"/>
</dbReference>
<name>A0A481XWQ3_CHISP</name>
<reference evidence="6" key="1">
    <citation type="journal article" date="2019" name="Int. J. Mol. Sci.">
        <title>UDP-Glycosyltransferase Genes in the Striped Rice Stem Borer, Chilo suppressalis (Walker), and Their Contribution to Chlorantraniliprole Resistance.</title>
        <authorList>
            <person name="Zhao J."/>
            <person name="Xu L."/>
            <person name="Sun Y."/>
            <person name="Song P."/>
            <person name="Han Z."/>
        </authorList>
    </citation>
    <scope>NUCLEOTIDE SEQUENCE</scope>
</reference>
<dbReference type="InterPro" id="IPR050271">
    <property type="entry name" value="UDP-glycosyltransferase"/>
</dbReference>
<feature type="transmembrane region" description="Helical" evidence="5">
    <location>
        <begin position="491"/>
        <end position="510"/>
    </location>
</feature>
<keyword evidence="3 4" id="KW-0808">Transferase</keyword>
<comment type="similarity">
    <text evidence="1 4">Belongs to the UDP-glycosyltransferase family.</text>
</comment>
<keyword evidence="5" id="KW-0732">Signal</keyword>
<dbReference type="Pfam" id="PF00201">
    <property type="entry name" value="UDPGT"/>
    <property type="match status" value="1"/>
</dbReference>
<feature type="signal peptide" evidence="5">
    <location>
        <begin position="1"/>
        <end position="22"/>
    </location>
</feature>
<dbReference type="GO" id="GO:0016020">
    <property type="term" value="C:membrane"/>
    <property type="evidence" value="ECO:0007669"/>
    <property type="project" value="UniProtKB-SubCell"/>
</dbReference>
<evidence type="ECO:0000256" key="1">
    <source>
        <dbReference type="ARBA" id="ARBA00009995"/>
    </source>
</evidence>
<organism evidence="6">
    <name type="scientific">Chilo suppressalis</name>
    <name type="common">Asiatic rice borer moth</name>
    <dbReference type="NCBI Taxonomy" id="168631"/>
    <lineage>
        <taxon>Eukaryota</taxon>
        <taxon>Metazoa</taxon>
        <taxon>Ecdysozoa</taxon>
        <taxon>Arthropoda</taxon>
        <taxon>Hexapoda</taxon>
        <taxon>Insecta</taxon>
        <taxon>Pterygota</taxon>
        <taxon>Neoptera</taxon>
        <taxon>Endopterygota</taxon>
        <taxon>Lepidoptera</taxon>
        <taxon>Glossata</taxon>
        <taxon>Ditrysia</taxon>
        <taxon>Pyraloidea</taxon>
        <taxon>Crambidae</taxon>
        <taxon>Crambinae</taxon>
        <taxon>Chilo</taxon>
    </lineage>
</organism>
<evidence type="ECO:0000256" key="3">
    <source>
        <dbReference type="ARBA" id="ARBA00022679"/>
    </source>
</evidence>
<dbReference type="OrthoDB" id="5835829at2759"/>
<sequence length="524" mass="59387">MRHMTFLCVCVLVTILTCSSSALKILSVFPYPGKSHFIVVRVLLRELARKGHDVTVISYYPEKNPPQNYHDIVLSGESIAAEDSLSIEDFNYMSVIQTSFYLTLTGKENCEILLSNKEVQDLVKRKTKFDVVLVEQFNSDCALGLAYKLNAPVVGVTTHIMMPWHYNRYGISYNPSYVSFHFLKGGTKPTLYQRLERVVFDAYFKILYYVITQRSNQNVLAKYYNDIPPLEDLAREIKCLLISQHFTLTSSGLYPANVIEVGGYHVEKARPLNGDLGKFVEEADAGVIYISFGSTFMISTMPQDKLEAILETIAELPQRFVWRWNSVAIDKPPFTELRSELRSILTNKRKVYLSAWLPQVDLLGHPKTVAFFSHAGMGGTTESLHFGVPVVAMPILGDQLANGASIEESGLGVQIFLNDLTKENLIHAIKNVMEPGFRERVRQLSKAWHDRPLSPLDTAVYWTEYTARNANFTFRSAAADVPLYQFYNLDVAFIFVIIFVILIATCKILLCRPKKQATTKKKRS</sequence>
<comment type="catalytic activity">
    <reaction evidence="5">
        <text>glucuronate acceptor + UDP-alpha-D-glucuronate = acceptor beta-D-glucuronoside + UDP + H(+)</text>
        <dbReference type="Rhea" id="RHEA:21032"/>
        <dbReference type="ChEBI" id="CHEBI:15378"/>
        <dbReference type="ChEBI" id="CHEBI:58052"/>
        <dbReference type="ChEBI" id="CHEBI:58223"/>
        <dbReference type="ChEBI" id="CHEBI:132367"/>
        <dbReference type="ChEBI" id="CHEBI:132368"/>
        <dbReference type="EC" id="2.4.1.17"/>
    </reaction>
</comment>
<keyword evidence="5" id="KW-0812">Transmembrane</keyword>
<dbReference type="EC" id="2.4.1.17" evidence="5"/>
<proteinExistence type="evidence at transcript level"/>
<evidence type="ECO:0000313" key="6">
    <source>
        <dbReference type="EMBL" id="QBK47175.1"/>
    </source>
</evidence>
<dbReference type="InterPro" id="IPR035595">
    <property type="entry name" value="UDP_glycos_trans_CS"/>
</dbReference>
<evidence type="ECO:0000256" key="5">
    <source>
        <dbReference type="RuleBase" id="RU362059"/>
    </source>
</evidence>
<dbReference type="PROSITE" id="PS00375">
    <property type="entry name" value="UDPGT"/>
    <property type="match status" value="1"/>
</dbReference>
<keyword evidence="5" id="KW-1133">Transmembrane helix</keyword>
<protein>
    <recommendedName>
        <fullName evidence="5">UDP-glucuronosyltransferase</fullName>
        <ecNumber evidence="5">2.4.1.17</ecNumber>
    </recommendedName>
</protein>
<dbReference type="SUPFAM" id="SSF53756">
    <property type="entry name" value="UDP-Glycosyltransferase/glycogen phosphorylase"/>
    <property type="match status" value="1"/>
</dbReference>
<evidence type="ECO:0000256" key="2">
    <source>
        <dbReference type="ARBA" id="ARBA00022676"/>
    </source>
</evidence>
<dbReference type="PANTHER" id="PTHR48043">
    <property type="entry name" value="EG:EG0003.4 PROTEIN-RELATED"/>
    <property type="match status" value="1"/>
</dbReference>
<dbReference type="EMBL" id="MK135489">
    <property type="protein sequence ID" value="QBK47175.1"/>
    <property type="molecule type" value="mRNA"/>
</dbReference>
<dbReference type="FunFam" id="3.40.50.2000:FF:000050">
    <property type="entry name" value="UDP-glucuronosyltransferase"/>
    <property type="match status" value="1"/>
</dbReference>
<dbReference type="Gene3D" id="3.40.50.2000">
    <property type="entry name" value="Glycogen Phosphorylase B"/>
    <property type="match status" value="2"/>
</dbReference>
<dbReference type="InterPro" id="IPR002213">
    <property type="entry name" value="UDP_glucos_trans"/>
</dbReference>
<keyword evidence="2 4" id="KW-0328">Glycosyltransferase</keyword>
<dbReference type="AlphaFoldDB" id="A0A481XWQ3"/>
<keyword evidence="5" id="KW-0472">Membrane</keyword>